<protein>
    <recommendedName>
        <fullName evidence="2">CxC5 like cysteine cluster associated with KDZ domain-containing protein</fullName>
    </recommendedName>
</protein>
<dbReference type="Pfam" id="PF18718">
    <property type="entry name" value="CxC5"/>
    <property type="match status" value="1"/>
</dbReference>
<keyword evidence="1" id="KW-1133">Transmembrane helix</keyword>
<evidence type="ECO:0000259" key="2">
    <source>
        <dbReference type="Pfam" id="PF18718"/>
    </source>
</evidence>
<gene>
    <name evidence="3" type="ORF">PILCRDRAFT_93172</name>
</gene>
<keyword evidence="1" id="KW-0812">Transmembrane</keyword>
<feature type="transmembrane region" description="Helical" evidence="1">
    <location>
        <begin position="182"/>
        <end position="201"/>
    </location>
</feature>
<dbReference type="Proteomes" id="UP000054166">
    <property type="component" value="Unassembled WGS sequence"/>
</dbReference>
<reference evidence="3 4" key="1">
    <citation type="submission" date="2014-04" db="EMBL/GenBank/DDBJ databases">
        <authorList>
            <consortium name="DOE Joint Genome Institute"/>
            <person name="Kuo A."/>
            <person name="Tarkka M."/>
            <person name="Buscot F."/>
            <person name="Kohler A."/>
            <person name="Nagy L.G."/>
            <person name="Floudas D."/>
            <person name="Copeland A."/>
            <person name="Barry K.W."/>
            <person name="Cichocki N."/>
            <person name="Veneault-Fourrey C."/>
            <person name="LaButti K."/>
            <person name="Lindquist E.A."/>
            <person name="Lipzen A."/>
            <person name="Lundell T."/>
            <person name="Morin E."/>
            <person name="Murat C."/>
            <person name="Sun H."/>
            <person name="Tunlid A."/>
            <person name="Henrissat B."/>
            <person name="Grigoriev I.V."/>
            <person name="Hibbett D.S."/>
            <person name="Martin F."/>
            <person name="Nordberg H.P."/>
            <person name="Cantor M.N."/>
            <person name="Hua S.X."/>
        </authorList>
    </citation>
    <scope>NUCLEOTIDE SEQUENCE [LARGE SCALE GENOMIC DNA]</scope>
    <source>
        <strain evidence="3 4">F 1598</strain>
    </source>
</reference>
<evidence type="ECO:0000256" key="1">
    <source>
        <dbReference type="SAM" id="Phobius"/>
    </source>
</evidence>
<evidence type="ECO:0000313" key="4">
    <source>
        <dbReference type="Proteomes" id="UP000054166"/>
    </source>
</evidence>
<keyword evidence="1" id="KW-0472">Membrane</keyword>
<dbReference type="AlphaFoldDB" id="A0A0C3EKT6"/>
<name>A0A0C3EKT6_PILCF</name>
<sequence>MSELKNLLAQLKAQSDVFHGLTIGKIIQFVACAARLKDDIILTQPANISASQAPDHLPPSIKHFLGQACDIPENYTDACWNAFKDTVWNEGMVMDWASNWEHCIQPVASRTLYPPAAHRHMCMKAGCNRTAKGLTLKKAEAFTQCNEGVNEGVYERTYYDEKIPDIVQISEHRFIERKVIDLWITLMLVSWFVCAVVLAQLDGAGNVILGNNDHREGPPLKKVRAQFS</sequence>
<dbReference type="STRING" id="765440.A0A0C3EKT6"/>
<evidence type="ECO:0000313" key="3">
    <source>
        <dbReference type="EMBL" id="KIM73205.1"/>
    </source>
</evidence>
<dbReference type="InParanoid" id="A0A0C3EKT6"/>
<keyword evidence="4" id="KW-1185">Reference proteome</keyword>
<dbReference type="EMBL" id="KN833090">
    <property type="protein sequence ID" value="KIM73205.1"/>
    <property type="molecule type" value="Genomic_DNA"/>
</dbReference>
<organism evidence="3 4">
    <name type="scientific">Piloderma croceum (strain F 1598)</name>
    <dbReference type="NCBI Taxonomy" id="765440"/>
    <lineage>
        <taxon>Eukaryota</taxon>
        <taxon>Fungi</taxon>
        <taxon>Dikarya</taxon>
        <taxon>Basidiomycota</taxon>
        <taxon>Agaricomycotina</taxon>
        <taxon>Agaricomycetes</taxon>
        <taxon>Agaricomycetidae</taxon>
        <taxon>Atheliales</taxon>
        <taxon>Atheliaceae</taxon>
        <taxon>Piloderma</taxon>
    </lineage>
</organism>
<dbReference type="InterPro" id="IPR041539">
    <property type="entry name" value="CxC5"/>
</dbReference>
<dbReference type="OrthoDB" id="3055037at2759"/>
<feature type="domain" description="CxC5 like cysteine cluster associated with KDZ" evidence="2">
    <location>
        <begin position="151"/>
        <end position="192"/>
    </location>
</feature>
<accession>A0A0C3EKT6</accession>
<dbReference type="HOGENOM" id="CLU_074887_0_0_1"/>
<proteinExistence type="predicted"/>
<reference evidence="4" key="2">
    <citation type="submission" date="2015-01" db="EMBL/GenBank/DDBJ databases">
        <title>Evolutionary Origins and Diversification of the Mycorrhizal Mutualists.</title>
        <authorList>
            <consortium name="DOE Joint Genome Institute"/>
            <consortium name="Mycorrhizal Genomics Consortium"/>
            <person name="Kohler A."/>
            <person name="Kuo A."/>
            <person name="Nagy L.G."/>
            <person name="Floudas D."/>
            <person name="Copeland A."/>
            <person name="Barry K.W."/>
            <person name="Cichocki N."/>
            <person name="Veneault-Fourrey C."/>
            <person name="LaButti K."/>
            <person name="Lindquist E.A."/>
            <person name="Lipzen A."/>
            <person name="Lundell T."/>
            <person name="Morin E."/>
            <person name="Murat C."/>
            <person name="Riley R."/>
            <person name="Ohm R."/>
            <person name="Sun H."/>
            <person name="Tunlid A."/>
            <person name="Henrissat B."/>
            <person name="Grigoriev I.V."/>
            <person name="Hibbett D.S."/>
            <person name="Martin F."/>
        </authorList>
    </citation>
    <scope>NUCLEOTIDE SEQUENCE [LARGE SCALE GENOMIC DNA]</scope>
    <source>
        <strain evidence="4">F 1598</strain>
    </source>
</reference>